<protein>
    <recommendedName>
        <fullName evidence="2">Magnesium transporter MgtE intracellular domain-containing protein</fullName>
    </recommendedName>
</protein>
<dbReference type="Proteomes" id="UP000179524">
    <property type="component" value="Unassembled WGS sequence"/>
</dbReference>
<reference evidence="3 4" key="1">
    <citation type="submission" date="2016-10" db="EMBL/GenBank/DDBJ databases">
        <title>Draft genome sequences of four alkaliphilic bacteria belonging to the Anaerobacillus genus.</title>
        <authorList>
            <person name="Bassil N.M."/>
            <person name="Lloyd J.R."/>
        </authorList>
    </citation>
    <scope>NUCLEOTIDE SEQUENCE [LARGE SCALE GENOMIC DNA]</scope>
    <source>
        <strain evidence="3 4">DSM 18345</strain>
    </source>
</reference>
<proteinExistence type="predicted"/>
<dbReference type="EMBL" id="MLQR01000029">
    <property type="protein sequence ID" value="OIJ13340.1"/>
    <property type="molecule type" value="Genomic_DNA"/>
</dbReference>
<evidence type="ECO:0000313" key="4">
    <source>
        <dbReference type="Proteomes" id="UP000179524"/>
    </source>
</evidence>
<sequence length="175" mass="19607">MVIFIPIMFAILLFSIILSFMGISVVDQAKQVASNIPVLSNYVKTEEQIIADEEKGNIDELMAIINARETELALLEQKLLTKEEEVQSLLNEIEILMDQLEEKKDIHLEVKTEYTEIAKLYETMSAKNAANILTQLSDDEAAIHLSFIKIDARAAILAKMTPDKAAELISLLSNN</sequence>
<keyword evidence="4" id="KW-1185">Reference proteome</keyword>
<dbReference type="Pfam" id="PF03448">
    <property type="entry name" value="MgtE_N"/>
    <property type="match status" value="1"/>
</dbReference>
<organism evidence="3 4">
    <name type="scientific">Anaerobacillus alkalilacustris</name>
    <dbReference type="NCBI Taxonomy" id="393763"/>
    <lineage>
        <taxon>Bacteria</taxon>
        <taxon>Bacillati</taxon>
        <taxon>Bacillota</taxon>
        <taxon>Bacilli</taxon>
        <taxon>Bacillales</taxon>
        <taxon>Bacillaceae</taxon>
        <taxon>Anaerobacillus</taxon>
    </lineage>
</organism>
<comment type="caution">
    <text evidence="3">The sequence shown here is derived from an EMBL/GenBank/DDBJ whole genome shotgun (WGS) entry which is preliminary data.</text>
</comment>
<evidence type="ECO:0000259" key="2">
    <source>
        <dbReference type="Pfam" id="PF03448"/>
    </source>
</evidence>
<accession>A0A1S2LMA4</accession>
<evidence type="ECO:0000313" key="3">
    <source>
        <dbReference type="EMBL" id="OIJ13340.1"/>
    </source>
</evidence>
<dbReference type="AlphaFoldDB" id="A0A1S2LMA4"/>
<feature type="coiled-coil region" evidence="1">
    <location>
        <begin position="58"/>
        <end position="110"/>
    </location>
</feature>
<evidence type="ECO:0000256" key="1">
    <source>
        <dbReference type="SAM" id="Coils"/>
    </source>
</evidence>
<dbReference type="InterPro" id="IPR006668">
    <property type="entry name" value="Mg_transptr_MgtE_intracell_dom"/>
</dbReference>
<gene>
    <name evidence="3" type="ORF">BKP37_11695</name>
</gene>
<name>A0A1S2LMA4_9BACI</name>
<feature type="domain" description="Magnesium transporter MgtE intracellular" evidence="2">
    <location>
        <begin position="114"/>
        <end position="173"/>
    </location>
</feature>
<keyword evidence="1" id="KW-0175">Coiled coil</keyword>
<dbReference type="SUPFAM" id="SSF158791">
    <property type="entry name" value="MgtE N-terminal domain-like"/>
    <property type="match status" value="1"/>
</dbReference>